<proteinExistence type="predicted"/>
<evidence type="ECO:0000256" key="2">
    <source>
        <dbReference type="SAM" id="Phobius"/>
    </source>
</evidence>
<keyword evidence="1" id="KW-0443">Lipid metabolism</keyword>
<feature type="transmembrane region" description="Helical" evidence="2">
    <location>
        <begin position="42"/>
        <end position="63"/>
    </location>
</feature>
<dbReference type="InterPro" id="IPR016035">
    <property type="entry name" value="Acyl_Trfase/lysoPLipase"/>
</dbReference>
<evidence type="ECO:0000256" key="1">
    <source>
        <dbReference type="ARBA" id="ARBA00023098"/>
    </source>
</evidence>
<accession>A0A8D4VQ80</accession>
<keyword evidence="2" id="KW-1133">Transmembrane helix</keyword>
<dbReference type="GO" id="GO:0006629">
    <property type="term" value="P:lipid metabolic process"/>
    <property type="evidence" value="ECO:0007669"/>
    <property type="project" value="UniProtKB-KW"/>
</dbReference>
<feature type="transmembrane region" description="Helical" evidence="2">
    <location>
        <begin position="155"/>
        <end position="173"/>
    </location>
</feature>
<dbReference type="RefSeq" id="WP_054772671.1">
    <property type="nucleotide sequence ID" value="NZ_AP019782.1"/>
</dbReference>
<evidence type="ECO:0000259" key="3">
    <source>
        <dbReference type="Pfam" id="PF01734"/>
    </source>
</evidence>
<keyword evidence="2" id="KW-0472">Membrane</keyword>
<dbReference type="InterPro" id="IPR002641">
    <property type="entry name" value="PNPLA_dom"/>
</dbReference>
<reference evidence="4" key="1">
    <citation type="submission" date="2019-06" db="EMBL/GenBank/DDBJ databases">
        <title>Complete genome sequence of Methylogaea oryzae strain JCM16910.</title>
        <authorList>
            <person name="Asakawa S."/>
        </authorList>
    </citation>
    <scope>NUCLEOTIDE SEQUENCE</scope>
    <source>
        <strain evidence="4">E10</strain>
    </source>
</reference>
<sequence>MDCTKSCIPCIGKVAATIAAILIFLYLFPIVTQYLFYLRVPLLSAAILLFLPAISLYLLPNFLANLFVLNSKLQLASVIVMAMLASLAVVTMGDVIIANAPARFGIPKPFALWPATQPWTAIFSAVASIFIALPVCWCAFKYSEAEIGVNKRNSGTIYGGAGALTLLAIVLFTPENPFGDFLKAALVYIFKSLLIAPDHGYLADNQLAHGHLVAASLLIVAAILYISALIAFRPNDQPKQKQAPALFYLLELILVWSSVFSVLTFSLDYLRVPVLILFAAFSAFVYWRCRVDHFYQLRETAAAPGDIDSLRAVAARLEHSQPGKNRKTLVVVCASGGGIQAAGWTARVLTGLQQKLGEDFIRAVGLISSVSGGSVGSMYALDRFKNGCADPDQFQQIFDAATEDSLGATGWGLAYPDFWRFVGLPFLRTNPRDRGAAINLRWKSALQNSRDTLRGWSGRVMDGELPIPVFNATIVENGYAYRLSPVDLHPTSPSLVDFTATFPSYDVDVSTAALLSATFPYVTPITRNSNPTCSSSLEVFHLADGGYFDNFGVVSAVDWLDYLLDEQRNRRYPANHQIHRVIFITVNAFPKTDTPLPTEADAKPAGWIMAVFGPLFAIANVRDATQAQRNTESIDQLVKKWGGVGIDIKPHEITFPKTPFFSIPWPEFDWVKAALQWPDGQGTTQINTWNKYYVLARHYAAAKFAGMRAKVLKDKPYNPPLSWKLTKEQKAAIEAGWNHAETQRAVRAIGKDFGEHPVV</sequence>
<protein>
    <recommendedName>
        <fullName evidence="3">PNPLA domain-containing protein</fullName>
    </recommendedName>
</protein>
<evidence type="ECO:0000313" key="4">
    <source>
        <dbReference type="EMBL" id="BBL71722.1"/>
    </source>
</evidence>
<feature type="transmembrane region" description="Helical" evidence="2">
    <location>
        <begin position="269"/>
        <end position="287"/>
    </location>
</feature>
<feature type="transmembrane region" description="Helical" evidence="2">
    <location>
        <begin position="75"/>
        <end position="98"/>
    </location>
</feature>
<organism evidence="4 5">
    <name type="scientific">Methylogaea oryzae</name>
    <dbReference type="NCBI Taxonomy" id="1295382"/>
    <lineage>
        <taxon>Bacteria</taxon>
        <taxon>Pseudomonadati</taxon>
        <taxon>Pseudomonadota</taxon>
        <taxon>Gammaproteobacteria</taxon>
        <taxon>Methylococcales</taxon>
        <taxon>Methylococcaceae</taxon>
        <taxon>Methylogaea</taxon>
    </lineage>
</organism>
<feature type="transmembrane region" description="Helical" evidence="2">
    <location>
        <begin position="245"/>
        <end position="263"/>
    </location>
</feature>
<dbReference type="Proteomes" id="UP000824988">
    <property type="component" value="Chromosome"/>
</dbReference>
<dbReference type="SUPFAM" id="SSF52151">
    <property type="entry name" value="FabD/lysophospholipase-like"/>
    <property type="match status" value="1"/>
</dbReference>
<dbReference type="AlphaFoldDB" id="A0A8D4VQ80"/>
<feature type="domain" description="PNPLA" evidence="3">
    <location>
        <begin position="334"/>
        <end position="556"/>
    </location>
</feature>
<evidence type="ECO:0000313" key="5">
    <source>
        <dbReference type="Proteomes" id="UP000824988"/>
    </source>
</evidence>
<gene>
    <name evidence="4" type="ORF">MoryE10_23280</name>
</gene>
<feature type="transmembrane region" description="Helical" evidence="2">
    <location>
        <begin position="118"/>
        <end position="143"/>
    </location>
</feature>
<dbReference type="KEGG" id="moz:MoryE10_23280"/>
<name>A0A8D4VQ80_9GAMM</name>
<dbReference type="Pfam" id="PF01734">
    <property type="entry name" value="Patatin"/>
    <property type="match status" value="1"/>
</dbReference>
<keyword evidence="2" id="KW-0812">Transmembrane</keyword>
<dbReference type="EMBL" id="AP019782">
    <property type="protein sequence ID" value="BBL71722.1"/>
    <property type="molecule type" value="Genomic_DNA"/>
</dbReference>
<feature type="transmembrane region" description="Helical" evidence="2">
    <location>
        <begin position="14"/>
        <end position="36"/>
    </location>
</feature>
<feature type="transmembrane region" description="Helical" evidence="2">
    <location>
        <begin position="212"/>
        <end position="233"/>
    </location>
</feature>
<keyword evidence="5" id="KW-1185">Reference proteome</keyword>